<protein>
    <recommendedName>
        <fullName evidence="4">WW domain-containing protein</fullName>
    </recommendedName>
</protein>
<feature type="compositionally biased region" description="Basic and acidic residues" evidence="1">
    <location>
        <begin position="341"/>
        <end position="354"/>
    </location>
</feature>
<dbReference type="Proteomes" id="UP001556367">
    <property type="component" value="Unassembled WGS sequence"/>
</dbReference>
<evidence type="ECO:0000313" key="3">
    <source>
        <dbReference type="Proteomes" id="UP001556367"/>
    </source>
</evidence>
<name>A0ABR3J3K6_9AGAR</name>
<proteinExistence type="predicted"/>
<evidence type="ECO:0000256" key="1">
    <source>
        <dbReference type="SAM" id="MobiDB-lite"/>
    </source>
</evidence>
<reference evidence="3" key="1">
    <citation type="submission" date="2024-06" db="EMBL/GenBank/DDBJ databases">
        <title>Multi-omics analyses provide insights into the biosynthesis of the anticancer antibiotic pleurotin in Hohenbuehelia grisea.</title>
        <authorList>
            <person name="Weaver J.A."/>
            <person name="Alberti F."/>
        </authorList>
    </citation>
    <scope>NUCLEOTIDE SEQUENCE [LARGE SCALE GENOMIC DNA]</scope>
    <source>
        <strain evidence="3">T-177</strain>
    </source>
</reference>
<feature type="compositionally biased region" description="Low complexity" evidence="1">
    <location>
        <begin position="322"/>
        <end position="337"/>
    </location>
</feature>
<gene>
    <name evidence="2" type="ORF">HGRIS_010211</name>
</gene>
<accession>A0ABR3J3K6</accession>
<feature type="region of interest" description="Disordered" evidence="1">
    <location>
        <begin position="308"/>
        <end position="360"/>
    </location>
</feature>
<organism evidence="2 3">
    <name type="scientific">Hohenbuehelia grisea</name>
    <dbReference type="NCBI Taxonomy" id="104357"/>
    <lineage>
        <taxon>Eukaryota</taxon>
        <taxon>Fungi</taxon>
        <taxon>Dikarya</taxon>
        <taxon>Basidiomycota</taxon>
        <taxon>Agaricomycotina</taxon>
        <taxon>Agaricomycetes</taxon>
        <taxon>Agaricomycetidae</taxon>
        <taxon>Agaricales</taxon>
        <taxon>Pleurotineae</taxon>
        <taxon>Pleurotaceae</taxon>
        <taxon>Hohenbuehelia</taxon>
    </lineage>
</organism>
<dbReference type="EMBL" id="JASNQZ010000012">
    <property type="protein sequence ID" value="KAL0950224.1"/>
    <property type="molecule type" value="Genomic_DNA"/>
</dbReference>
<evidence type="ECO:0008006" key="4">
    <source>
        <dbReference type="Google" id="ProtNLM"/>
    </source>
</evidence>
<evidence type="ECO:0000313" key="2">
    <source>
        <dbReference type="EMBL" id="KAL0950224.1"/>
    </source>
</evidence>
<sequence>MCGGRKWFPTLRSFRPYDLLNPLPVATYPWEAIASHHGSKTGALFEIEWASGDTTWLPYHQVSHLQALKSYFEALGISDISQLQNGTGVPPGEDPQVFSGSVLFTEPSLSYKNPSPTTLKHYHLLRSFPLPTRRSQNMSSTTSLNFTHFMCTDRGNYTLTDPETTYVTTYTRDQINAYVKFDKVLRGGKYTASVPVPAGYIKFARIYNLEPNVKSKFTLFDEITGQPQIQGPIHGLASVLPDAPPEALATAFVMAHPISKNRAKPYDLSARRRQLVDELLWESLESNIRQKKKKEEFIAARRAAKAARNTAPSRLLTAPPTSTVAPSQPVASSSSVSDNAMHLDDPVAAHKSDQTIEPAM</sequence>
<keyword evidence="3" id="KW-1185">Reference proteome</keyword>
<comment type="caution">
    <text evidence="2">The sequence shown here is derived from an EMBL/GenBank/DDBJ whole genome shotgun (WGS) entry which is preliminary data.</text>
</comment>